<dbReference type="CDD" id="cd00033">
    <property type="entry name" value="CCP"/>
    <property type="match status" value="1"/>
</dbReference>
<dbReference type="Pfam" id="PF01607">
    <property type="entry name" value="CBM_14"/>
    <property type="match status" value="1"/>
</dbReference>
<feature type="signal peptide" evidence="3">
    <location>
        <begin position="1"/>
        <end position="24"/>
    </location>
</feature>
<dbReference type="InterPro" id="IPR000436">
    <property type="entry name" value="Sushi_SCR_CCP_dom"/>
</dbReference>
<dbReference type="SUPFAM" id="SSF57535">
    <property type="entry name" value="Complement control module/SCR domain"/>
    <property type="match status" value="1"/>
</dbReference>
<dbReference type="SUPFAM" id="SSF57625">
    <property type="entry name" value="Invertebrate chitin-binding proteins"/>
    <property type="match status" value="1"/>
</dbReference>
<feature type="disulfide bond" evidence="1">
    <location>
        <begin position="171"/>
        <end position="198"/>
    </location>
</feature>
<comment type="caution">
    <text evidence="1">Lacks conserved residue(s) required for the propagation of feature annotation.</text>
</comment>
<protein>
    <submittedName>
        <fullName evidence="4">Uncharacterized protein</fullName>
    </submittedName>
</protein>
<reference evidence="4" key="1">
    <citation type="submission" date="2022-03" db="EMBL/GenBank/DDBJ databases">
        <authorList>
            <person name="Martin C."/>
        </authorList>
    </citation>
    <scope>NUCLEOTIDE SEQUENCE</scope>
</reference>
<feature type="region of interest" description="Disordered" evidence="2">
    <location>
        <begin position="28"/>
        <end position="145"/>
    </location>
</feature>
<dbReference type="Gene3D" id="2.170.140.10">
    <property type="entry name" value="Chitin binding domain"/>
    <property type="match status" value="1"/>
</dbReference>
<evidence type="ECO:0000313" key="4">
    <source>
        <dbReference type="EMBL" id="CAH1772395.1"/>
    </source>
</evidence>
<dbReference type="InterPro" id="IPR036508">
    <property type="entry name" value="Chitin-bd_dom_sf"/>
</dbReference>
<dbReference type="AlphaFoldDB" id="A0A8J1UUX4"/>
<dbReference type="PROSITE" id="PS50923">
    <property type="entry name" value="SUSHI"/>
    <property type="match status" value="1"/>
</dbReference>
<evidence type="ECO:0000313" key="5">
    <source>
        <dbReference type="Proteomes" id="UP000749559"/>
    </source>
</evidence>
<dbReference type="GO" id="GO:0008061">
    <property type="term" value="F:chitin binding"/>
    <property type="evidence" value="ECO:0007669"/>
    <property type="project" value="InterPro"/>
</dbReference>
<gene>
    <name evidence="4" type="ORF">OFUS_LOCUS165</name>
</gene>
<dbReference type="InterPro" id="IPR035976">
    <property type="entry name" value="Sushi/SCR/CCP_sf"/>
</dbReference>
<keyword evidence="3" id="KW-0732">Signal</keyword>
<dbReference type="PROSITE" id="PS50940">
    <property type="entry name" value="CHIT_BIND_II"/>
    <property type="match status" value="1"/>
</dbReference>
<feature type="chain" id="PRO_5043501581" evidence="3">
    <location>
        <begin position="25"/>
        <end position="281"/>
    </location>
</feature>
<evidence type="ECO:0000256" key="2">
    <source>
        <dbReference type="SAM" id="MobiDB-lite"/>
    </source>
</evidence>
<keyword evidence="1" id="KW-1015">Disulfide bond</keyword>
<dbReference type="OrthoDB" id="6020543at2759"/>
<evidence type="ECO:0000256" key="1">
    <source>
        <dbReference type="PROSITE-ProRule" id="PRU00302"/>
    </source>
</evidence>
<sequence>MAISENIWLFFILTGSFVVFLGHAQQPGLVGDDETSELVDSKEDIDSKEKDISKEKDDSIERERSEEKDDSKRKDDSDEKDYSKENDDSKQRDGSEEDYSKENDDSEEEDGKEKDDSEENDSKEQDDGKEKDDSKEKKECRIDVSEPEPPLRVTIIGRGRVKENIAIAYSCDEGFLLVGPKQKLCRKGKWRPRGKPKCKKIPLSKAFEVARGCNVKKGYMADPCDCQGFFRCLPDGIITYNMCPGGTVWWDDINICSLPYQKFCVKRNASHPDEDCRTPIN</sequence>
<comment type="caution">
    <text evidence="4">The sequence shown here is derived from an EMBL/GenBank/DDBJ whole genome shotgun (WGS) entry which is preliminary data.</text>
</comment>
<proteinExistence type="predicted"/>
<dbReference type="Proteomes" id="UP000749559">
    <property type="component" value="Unassembled WGS sequence"/>
</dbReference>
<dbReference type="GO" id="GO:0005576">
    <property type="term" value="C:extracellular region"/>
    <property type="evidence" value="ECO:0007669"/>
    <property type="project" value="InterPro"/>
</dbReference>
<dbReference type="Gene3D" id="2.10.70.10">
    <property type="entry name" value="Complement Module, domain 1"/>
    <property type="match status" value="1"/>
</dbReference>
<accession>A0A8J1UUX4</accession>
<evidence type="ECO:0000256" key="3">
    <source>
        <dbReference type="SAM" id="SignalP"/>
    </source>
</evidence>
<name>A0A8J1UUX4_OWEFU</name>
<organism evidence="4 5">
    <name type="scientific">Owenia fusiformis</name>
    <name type="common">Polychaete worm</name>
    <dbReference type="NCBI Taxonomy" id="6347"/>
    <lineage>
        <taxon>Eukaryota</taxon>
        <taxon>Metazoa</taxon>
        <taxon>Spiralia</taxon>
        <taxon>Lophotrochozoa</taxon>
        <taxon>Annelida</taxon>
        <taxon>Polychaeta</taxon>
        <taxon>Sedentaria</taxon>
        <taxon>Canalipalpata</taxon>
        <taxon>Sabellida</taxon>
        <taxon>Oweniida</taxon>
        <taxon>Oweniidae</taxon>
        <taxon>Owenia</taxon>
    </lineage>
</organism>
<keyword evidence="5" id="KW-1185">Reference proteome</keyword>
<keyword evidence="1" id="KW-0768">Sushi</keyword>
<dbReference type="InterPro" id="IPR002557">
    <property type="entry name" value="Chitin-bd_dom"/>
</dbReference>
<dbReference type="EMBL" id="CAIIXF020000001">
    <property type="protein sequence ID" value="CAH1772395.1"/>
    <property type="molecule type" value="Genomic_DNA"/>
</dbReference>
<feature type="compositionally biased region" description="Basic and acidic residues" evidence="2">
    <location>
        <begin position="39"/>
        <end position="103"/>
    </location>
</feature>
<feature type="compositionally biased region" description="Basic and acidic residues" evidence="2">
    <location>
        <begin position="111"/>
        <end position="144"/>
    </location>
</feature>